<dbReference type="OMA" id="WPATNSK"/>
<dbReference type="EMBL" id="KQ090362">
    <property type="protein sequence ID" value="KMS96723.1"/>
    <property type="molecule type" value="Genomic_DNA"/>
</dbReference>
<proteinExistence type="predicted"/>
<dbReference type="InterPro" id="IPR013087">
    <property type="entry name" value="Znf_C2H2_type"/>
</dbReference>
<dbReference type="FunFam" id="1.25.40.90:FF:000023">
    <property type="entry name" value="polyadenylation and cleavage factor homolog 4"/>
    <property type="match status" value="1"/>
</dbReference>
<dbReference type="Gene3D" id="1.25.40.90">
    <property type="match status" value="1"/>
</dbReference>
<keyword evidence="5" id="KW-1185">Reference proteome</keyword>
<dbReference type="Pfam" id="PF23228">
    <property type="entry name" value="zf_PCFS4"/>
    <property type="match status" value="1"/>
</dbReference>
<organism evidence="4 5">
    <name type="scientific">Beta vulgaris subsp. vulgaris</name>
    <name type="common">Beet</name>
    <dbReference type="NCBI Taxonomy" id="3555"/>
    <lineage>
        <taxon>Eukaryota</taxon>
        <taxon>Viridiplantae</taxon>
        <taxon>Streptophyta</taxon>
        <taxon>Embryophyta</taxon>
        <taxon>Tracheophyta</taxon>
        <taxon>Spermatophyta</taxon>
        <taxon>Magnoliopsida</taxon>
        <taxon>eudicotyledons</taxon>
        <taxon>Gunneridae</taxon>
        <taxon>Pentapetalae</taxon>
        <taxon>Caryophyllales</taxon>
        <taxon>Chenopodiaceae</taxon>
        <taxon>Betoideae</taxon>
        <taxon>Beta</taxon>
    </lineage>
</organism>
<dbReference type="GO" id="GO:0006369">
    <property type="term" value="P:termination of RNA polymerase II transcription"/>
    <property type="evidence" value="ECO:0007669"/>
    <property type="project" value="InterPro"/>
</dbReference>
<dbReference type="PANTHER" id="PTHR15921:SF12">
    <property type="entry name" value="POLYADENYLATION AND CLEAVAGE FACTOR HOMOLOG 4"/>
    <property type="match status" value="1"/>
</dbReference>
<dbReference type="CDD" id="cd16982">
    <property type="entry name" value="CID_Pcf11"/>
    <property type="match status" value="1"/>
</dbReference>
<evidence type="ECO:0000256" key="2">
    <source>
        <dbReference type="SAM" id="MobiDB-lite"/>
    </source>
</evidence>
<dbReference type="GO" id="GO:0005849">
    <property type="term" value="C:mRNA cleavage factor complex"/>
    <property type="evidence" value="ECO:0007669"/>
    <property type="project" value="TreeGrafter"/>
</dbReference>
<dbReference type="OrthoDB" id="2129491at2759"/>
<dbReference type="PROSITE" id="PS51391">
    <property type="entry name" value="CID"/>
    <property type="match status" value="1"/>
</dbReference>
<sequence length="947" mass="104518">MPNDVVPKSAAPSPILDRFRILLKERESEFRVSDIDDVVSVPPPTTEEIVRFYEDVLSELTFNSKPIITDLTVIAGEQREHAEGIADAVCARVLEVPVDQKLPALYLLDSIVKNIGREYARHVAPRLPEVFCEAYRQVPPNVYPSLRHLFGTWSTVFPSPVLRKIEDELQFSPRVNQPSSNIASMRASESPRPSHGIHVNPKYLEARRQFENPSINNNIQLGRGASNLATLGQKHSIPYEEYDYYQGEGTSSHIDAQRFNGYGTRTLFPQSTDKLLPSVTVSALGRPLSPSVDEFTMSTSPGRVFERASPSRTGYSNGRRRARDEESDDWQKRHRSDDSYRGFENIANYGLSNGFEHDRPRALIDAYGQDDGQRSLKKKPLGMGRLIANGAGSKIADSSWQDTEEEEFDWEDMSPTLADGKINNLTASTVPSRGFRAIPGVGSVGSRPSDSSFRRNWEMSRLEDSQKVAEDVGHLLSNRPLSRNEMNHSQGAWKFSGSLSGSVAVAGREYTSQLTLPANGVPPLSFDGKPSSTDHFAGVPMQLGRGSNVTTRVGSSALNSFEERPPSPAVSWPSTSGHNVVPPAYLQQNPPRPSFDFTNRSYSVLHQGNQQFVTDDKRNSISGKLQHRPQFSFTPLHHLSQQPVSLQQQLRLPQESRQNAVSSMSPLPPQTMLPSSLGYTPLGHGLAASNAVRNPVPGSHPSVPFQNVSNGSLQFQAPMAPLPLVPRPYPQFVPLPQSSGPLTNQSPTAAISGLLSSLVAQGLFPSNQTPVQDSLGVEFNPDLLKVRHESAIKALYDDLPRQCTTCGLRFKTQEEHSKHMDWHVTKNRISKNRKHNPSRKWFVSVSMWLSGAEALGTDSAPGFLPTESADEKKDDEEMAVPADEDQNVCALCGEPFEDFYSDETEEWMYRGTVYLNAPSGSTLGMDRSQLGPIVHAKCRSGSSATPT</sequence>
<dbReference type="SMART" id="SM00582">
    <property type="entry name" value="RPR"/>
    <property type="match status" value="1"/>
</dbReference>
<feature type="region of interest" description="Disordered" evidence="2">
    <location>
        <begin position="176"/>
        <end position="196"/>
    </location>
</feature>
<keyword evidence="1" id="KW-0507">mRNA processing</keyword>
<dbReference type="InterPro" id="IPR008942">
    <property type="entry name" value="ENTH_VHS"/>
</dbReference>
<dbReference type="InterPro" id="IPR006569">
    <property type="entry name" value="CID_dom"/>
</dbReference>
<dbReference type="GO" id="GO:0031124">
    <property type="term" value="P:mRNA 3'-end processing"/>
    <property type="evidence" value="ECO:0007669"/>
    <property type="project" value="InterPro"/>
</dbReference>
<dbReference type="GO" id="GO:0003729">
    <property type="term" value="F:mRNA binding"/>
    <property type="evidence" value="ECO:0007669"/>
    <property type="project" value="InterPro"/>
</dbReference>
<dbReference type="Proteomes" id="UP000035740">
    <property type="component" value="Unassembled WGS sequence"/>
</dbReference>
<dbReference type="Pfam" id="PF04818">
    <property type="entry name" value="CID"/>
    <property type="match status" value="1"/>
</dbReference>
<protein>
    <recommendedName>
        <fullName evidence="3">CID domain-containing protein</fullName>
    </recommendedName>
</protein>
<dbReference type="PROSITE" id="PS00028">
    <property type="entry name" value="ZINC_FINGER_C2H2_1"/>
    <property type="match status" value="1"/>
</dbReference>
<gene>
    <name evidence="4" type="ORF">BVRB_8g200280</name>
</gene>
<dbReference type="Gramene" id="KMS96723">
    <property type="protein sequence ID" value="KMS96723"/>
    <property type="gene ID" value="BVRB_8g200280"/>
</dbReference>
<evidence type="ECO:0000259" key="3">
    <source>
        <dbReference type="PROSITE" id="PS51391"/>
    </source>
</evidence>
<dbReference type="GO" id="GO:0000993">
    <property type="term" value="F:RNA polymerase II complex binding"/>
    <property type="evidence" value="ECO:0007669"/>
    <property type="project" value="InterPro"/>
</dbReference>
<evidence type="ECO:0000313" key="4">
    <source>
        <dbReference type="EMBL" id="KMS96723.1"/>
    </source>
</evidence>
<reference evidence="4 5" key="1">
    <citation type="journal article" date="2014" name="Nature">
        <title>The genome of the recently domesticated crop plant sugar beet (Beta vulgaris).</title>
        <authorList>
            <person name="Dohm J.C."/>
            <person name="Minoche A.E."/>
            <person name="Holtgrawe D."/>
            <person name="Capella-Gutierrez S."/>
            <person name="Zakrzewski F."/>
            <person name="Tafer H."/>
            <person name="Rupp O."/>
            <person name="Sorensen T.R."/>
            <person name="Stracke R."/>
            <person name="Reinhardt R."/>
            <person name="Goesmann A."/>
            <person name="Kraft T."/>
            <person name="Schulz B."/>
            <person name="Stadler P.F."/>
            <person name="Schmidt T."/>
            <person name="Gabaldon T."/>
            <person name="Lehrach H."/>
            <person name="Weisshaar B."/>
            <person name="Himmelbauer H."/>
        </authorList>
    </citation>
    <scope>NUCLEOTIDE SEQUENCE [LARGE SCALE GENOMIC DNA]</scope>
    <source>
        <tissue evidence="4">Taproot</tissue>
    </source>
</reference>
<evidence type="ECO:0000256" key="1">
    <source>
        <dbReference type="ARBA" id="ARBA00022664"/>
    </source>
</evidence>
<dbReference type="InterPro" id="IPR045154">
    <property type="entry name" value="PCF11-like"/>
</dbReference>
<dbReference type="InterPro" id="IPR057242">
    <property type="entry name" value="PCFS4-like"/>
</dbReference>
<dbReference type="SUPFAM" id="SSF48464">
    <property type="entry name" value="ENTH/VHS domain"/>
    <property type="match status" value="1"/>
</dbReference>
<name>A0A7G2RM05_BETVV</name>
<dbReference type="InterPro" id="IPR047415">
    <property type="entry name" value="Pcf11_CID"/>
</dbReference>
<dbReference type="AlphaFoldDB" id="A0A7G2RM05"/>
<dbReference type="KEGG" id="bvg:104882825"/>
<dbReference type="PANTHER" id="PTHR15921">
    <property type="entry name" value="PRE-MRNA CLEAVAGE COMPLEX II"/>
    <property type="match status" value="1"/>
</dbReference>
<evidence type="ECO:0000313" key="5">
    <source>
        <dbReference type="Proteomes" id="UP000035740"/>
    </source>
</evidence>
<comment type="caution">
    <text evidence="4">The sequence shown here is derived from an EMBL/GenBank/DDBJ whole genome shotgun (WGS) entry which is preliminary data.</text>
</comment>
<accession>A0A7G2RM05</accession>
<feature type="region of interest" description="Disordered" evidence="2">
    <location>
        <begin position="292"/>
        <end position="336"/>
    </location>
</feature>
<feature type="domain" description="CID" evidence="3">
    <location>
        <begin position="45"/>
        <end position="173"/>
    </location>
</feature>
<dbReference type="GO" id="GO:0005737">
    <property type="term" value="C:cytoplasm"/>
    <property type="evidence" value="ECO:0007669"/>
    <property type="project" value="TreeGrafter"/>
</dbReference>